<name>A0A948W8C1_UNCEI</name>
<dbReference type="GO" id="GO:0070573">
    <property type="term" value="F:metallodipeptidase activity"/>
    <property type="evidence" value="ECO:0007669"/>
    <property type="project" value="InterPro"/>
</dbReference>
<evidence type="ECO:0000313" key="2">
    <source>
        <dbReference type="Proteomes" id="UP000777784"/>
    </source>
</evidence>
<dbReference type="EMBL" id="JAHJDP010000116">
    <property type="protein sequence ID" value="MBU2693160.1"/>
    <property type="molecule type" value="Genomic_DNA"/>
</dbReference>
<organism evidence="1 2">
    <name type="scientific">Eiseniibacteriota bacterium</name>
    <dbReference type="NCBI Taxonomy" id="2212470"/>
    <lineage>
        <taxon>Bacteria</taxon>
        <taxon>Candidatus Eiseniibacteriota</taxon>
    </lineage>
</organism>
<dbReference type="InterPro" id="IPR032466">
    <property type="entry name" value="Metal_Hydrolase"/>
</dbReference>
<reference evidence="1" key="1">
    <citation type="submission" date="2021-05" db="EMBL/GenBank/DDBJ databases">
        <title>Energy efficiency and biological interactions define the core microbiome of deep oligotrophic groundwater.</title>
        <authorList>
            <person name="Mehrshad M."/>
            <person name="Lopez-Fernandez M."/>
            <person name="Bell E."/>
            <person name="Bernier-Latmani R."/>
            <person name="Bertilsson S."/>
            <person name="Dopson M."/>
        </authorList>
    </citation>
    <scope>NUCLEOTIDE SEQUENCE</scope>
    <source>
        <strain evidence="1">Modern_marine.mb.64</strain>
    </source>
</reference>
<dbReference type="Pfam" id="PF01244">
    <property type="entry name" value="Peptidase_M19"/>
    <property type="match status" value="1"/>
</dbReference>
<dbReference type="SUPFAM" id="SSF51556">
    <property type="entry name" value="Metallo-dependent hydrolases"/>
    <property type="match status" value="1"/>
</dbReference>
<keyword evidence="1" id="KW-0224">Dipeptidase</keyword>
<dbReference type="Proteomes" id="UP000777784">
    <property type="component" value="Unassembled WGS sequence"/>
</dbReference>
<proteinExistence type="predicted"/>
<dbReference type="PANTHER" id="PTHR10443:SF12">
    <property type="entry name" value="DIPEPTIDASE"/>
    <property type="match status" value="1"/>
</dbReference>
<dbReference type="GO" id="GO:0006508">
    <property type="term" value="P:proteolysis"/>
    <property type="evidence" value="ECO:0007669"/>
    <property type="project" value="InterPro"/>
</dbReference>
<dbReference type="AlphaFoldDB" id="A0A948W8C1"/>
<keyword evidence="1" id="KW-0378">Hydrolase</keyword>
<gene>
    <name evidence="1" type="ORF">KJ970_19770</name>
</gene>
<dbReference type="InterPro" id="IPR008257">
    <property type="entry name" value="Pept_M19"/>
</dbReference>
<accession>A0A948W8C1</accession>
<dbReference type="EC" id="3.4.13.-" evidence="1"/>
<keyword evidence="1" id="KW-0645">Protease</keyword>
<sequence length="316" mass="34716">MMRSAILHADTIHRSVDGGWNILETTPQAHIDRPRLLSSGVQCVGLSLWTDPVDPAPERCRRLIRQTEKLLQEAPEQFCCLTDKSRLENLGDKVGLLVVIEGAHAIADSLEVMAEFVQFGVRSLTLTWNNANSLADTCSEIRTPSGLTALGREFVTALEEWGCIIDLAHASQETFWQTLSMAPDRVWVSHTACTSLADHPRNLTDEQIAAIAQADGVIGVIFCPEFLDPTAPDSVTLDTVADHLEHMIKIGGRGCAAIGTDFDGITHLPKGMKGVEDLPLLIQRLRDRGWQEADIEAVGWENAYRVIHRALPVSSD</sequence>
<dbReference type="PANTHER" id="PTHR10443">
    <property type="entry name" value="MICROSOMAL DIPEPTIDASE"/>
    <property type="match status" value="1"/>
</dbReference>
<evidence type="ECO:0000313" key="1">
    <source>
        <dbReference type="EMBL" id="MBU2693160.1"/>
    </source>
</evidence>
<comment type="caution">
    <text evidence="1">The sequence shown here is derived from an EMBL/GenBank/DDBJ whole genome shotgun (WGS) entry which is preliminary data.</text>
</comment>
<dbReference type="PROSITE" id="PS51365">
    <property type="entry name" value="RENAL_DIPEPTIDASE_2"/>
    <property type="match status" value="1"/>
</dbReference>
<protein>
    <submittedName>
        <fullName evidence="1">Membrane dipeptidase</fullName>
        <ecNumber evidence="1">3.4.13.-</ecNumber>
    </submittedName>
</protein>
<dbReference type="Gene3D" id="3.20.20.140">
    <property type="entry name" value="Metal-dependent hydrolases"/>
    <property type="match status" value="1"/>
</dbReference>